<dbReference type="GO" id="GO:0004519">
    <property type="term" value="F:endonuclease activity"/>
    <property type="evidence" value="ECO:0007669"/>
    <property type="project" value="UniProtKB-KW"/>
</dbReference>
<organism evidence="1">
    <name type="scientific">Campylobacter jejuni</name>
    <dbReference type="NCBI Taxonomy" id="197"/>
    <lineage>
        <taxon>Bacteria</taxon>
        <taxon>Pseudomonadati</taxon>
        <taxon>Campylobacterota</taxon>
        <taxon>Epsilonproteobacteria</taxon>
        <taxon>Campylobacterales</taxon>
        <taxon>Campylobacteraceae</taxon>
        <taxon>Campylobacter</taxon>
    </lineage>
</organism>
<dbReference type="EMBL" id="AACPLJ010000035">
    <property type="protein sequence ID" value="EAL5797459.1"/>
    <property type="molecule type" value="Genomic_DNA"/>
</dbReference>
<dbReference type="SUPFAM" id="SSF116734">
    <property type="entry name" value="DNA methylase specificity domain"/>
    <property type="match status" value="1"/>
</dbReference>
<protein>
    <submittedName>
        <fullName evidence="1">Restriction endonuclease subunit S</fullName>
    </submittedName>
</protein>
<keyword evidence="1" id="KW-0255">Endonuclease</keyword>
<name>A0A5T1T877_CAMJU</name>
<accession>A0A5T1T877</accession>
<dbReference type="AlphaFoldDB" id="A0A5T1T877"/>
<feature type="non-terminal residue" evidence="1">
    <location>
        <position position="1"/>
    </location>
</feature>
<proteinExistence type="predicted"/>
<comment type="caution">
    <text evidence="1">The sequence shown here is derived from an EMBL/GenBank/DDBJ whole genome shotgun (WGS) entry which is preliminary data.</text>
</comment>
<gene>
    <name evidence="1" type="ORF">DR878_04510</name>
</gene>
<evidence type="ECO:0000313" key="1">
    <source>
        <dbReference type="EMBL" id="EAL5797459.1"/>
    </source>
</evidence>
<reference evidence="1" key="1">
    <citation type="submission" date="2018-07" db="EMBL/GenBank/DDBJ databases">
        <authorList>
            <consortium name="NARMS: The National Antimicrobial Resistance Monitoring System"/>
        </authorList>
    </citation>
    <scope>NUCLEOTIDE SEQUENCE</scope>
    <source>
        <strain evidence="1">FSIS11810996</strain>
    </source>
</reference>
<dbReference type="Gene3D" id="1.10.287.1120">
    <property type="entry name" value="Bipartite methylase S protein"/>
    <property type="match status" value="1"/>
</dbReference>
<keyword evidence="1" id="KW-0378">Hydrolase</keyword>
<sequence length="39" mass="4518">DSEISKIDKIIEKTKKQIKLIKEYKTTLINQAVCGRIDL</sequence>
<keyword evidence="1" id="KW-0540">Nuclease</keyword>